<dbReference type="GO" id="GO:0008237">
    <property type="term" value="F:metallopeptidase activity"/>
    <property type="evidence" value="ECO:0007669"/>
    <property type="project" value="UniProtKB-KW"/>
</dbReference>
<reference evidence="11" key="1">
    <citation type="submission" date="2022-06" db="EMBL/GenBank/DDBJ databases">
        <title>Complete genome sequences of two strains of the flax pathogen Septoria linicola.</title>
        <authorList>
            <person name="Lapalu N."/>
            <person name="Simon A."/>
            <person name="Demenou B."/>
            <person name="Paumier D."/>
            <person name="Guillot M.-P."/>
            <person name="Gout L."/>
            <person name="Valade R."/>
        </authorList>
    </citation>
    <scope>NUCLEOTIDE SEQUENCE</scope>
    <source>
        <strain evidence="11">SE15195</strain>
    </source>
</reference>
<name>A0A9Q9AUM8_9PEZI</name>
<dbReference type="InterPro" id="IPR024079">
    <property type="entry name" value="MetalloPept_cat_dom_sf"/>
</dbReference>
<accession>A0A9Q9AUM8</accession>
<keyword evidence="2" id="KW-0645">Protease</keyword>
<gene>
    <name evidence="11" type="ORF">Slin15195_G068320</name>
</gene>
<evidence type="ECO:0000256" key="1">
    <source>
        <dbReference type="ARBA" id="ARBA00008721"/>
    </source>
</evidence>
<evidence type="ECO:0000256" key="7">
    <source>
        <dbReference type="ARBA" id="ARBA00023049"/>
    </source>
</evidence>
<proteinExistence type="inferred from homology"/>
<evidence type="ECO:0000256" key="9">
    <source>
        <dbReference type="SAM" id="SignalP"/>
    </source>
</evidence>
<protein>
    <submittedName>
        <fullName evidence="11">Peptidase M43, pregnancy-associated plasma-A</fullName>
    </submittedName>
</protein>
<keyword evidence="4 9" id="KW-0732">Signal</keyword>
<evidence type="ECO:0000259" key="10">
    <source>
        <dbReference type="Pfam" id="PF05572"/>
    </source>
</evidence>
<feature type="chain" id="PRO_5040107243" evidence="9">
    <location>
        <begin position="18"/>
        <end position="269"/>
    </location>
</feature>
<dbReference type="InterPro" id="IPR008754">
    <property type="entry name" value="Peptidase_M43"/>
</dbReference>
<keyword evidence="6" id="KW-0862">Zinc</keyword>
<dbReference type="Gene3D" id="3.40.390.10">
    <property type="entry name" value="Collagenase (Catalytic Domain)"/>
    <property type="match status" value="1"/>
</dbReference>
<comment type="similarity">
    <text evidence="1">Belongs to the peptidase M43B family.</text>
</comment>
<evidence type="ECO:0000256" key="4">
    <source>
        <dbReference type="ARBA" id="ARBA00022729"/>
    </source>
</evidence>
<evidence type="ECO:0000313" key="12">
    <source>
        <dbReference type="Proteomes" id="UP001056384"/>
    </source>
</evidence>
<dbReference type="GO" id="GO:0046872">
    <property type="term" value="F:metal ion binding"/>
    <property type="evidence" value="ECO:0007669"/>
    <property type="project" value="UniProtKB-KW"/>
</dbReference>
<keyword evidence="8" id="KW-1015">Disulfide bond</keyword>
<evidence type="ECO:0000256" key="3">
    <source>
        <dbReference type="ARBA" id="ARBA00022723"/>
    </source>
</evidence>
<keyword evidence="12" id="KW-1185">Reference proteome</keyword>
<feature type="signal peptide" evidence="9">
    <location>
        <begin position="1"/>
        <end position="17"/>
    </location>
</feature>
<evidence type="ECO:0000256" key="8">
    <source>
        <dbReference type="ARBA" id="ARBA00023157"/>
    </source>
</evidence>
<keyword evidence="5" id="KW-0378">Hydrolase</keyword>
<dbReference type="SUPFAM" id="SSF55486">
    <property type="entry name" value="Metalloproteases ('zincins'), catalytic domain"/>
    <property type="match status" value="1"/>
</dbReference>
<dbReference type="CDD" id="cd04275">
    <property type="entry name" value="ZnMc_pappalysin_like"/>
    <property type="match status" value="1"/>
</dbReference>
<dbReference type="Pfam" id="PF05572">
    <property type="entry name" value="Peptidase_M43"/>
    <property type="match status" value="1"/>
</dbReference>
<keyword evidence="3" id="KW-0479">Metal-binding</keyword>
<dbReference type="Proteomes" id="UP001056384">
    <property type="component" value="Chromosome 5"/>
</dbReference>
<dbReference type="AlphaFoldDB" id="A0A9Q9AUM8"/>
<organism evidence="11 12">
    <name type="scientific">Septoria linicola</name>
    <dbReference type="NCBI Taxonomy" id="215465"/>
    <lineage>
        <taxon>Eukaryota</taxon>
        <taxon>Fungi</taxon>
        <taxon>Dikarya</taxon>
        <taxon>Ascomycota</taxon>
        <taxon>Pezizomycotina</taxon>
        <taxon>Dothideomycetes</taxon>
        <taxon>Dothideomycetidae</taxon>
        <taxon>Mycosphaerellales</taxon>
        <taxon>Mycosphaerellaceae</taxon>
        <taxon>Septoria</taxon>
    </lineage>
</organism>
<keyword evidence="7" id="KW-0482">Metalloprotease</keyword>
<dbReference type="GO" id="GO:0006508">
    <property type="term" value="P:proteolysis"/>
    <property type="evidence" value="ECO:0007669"/>
    <property type="project" value="UniProtKB-KW"/>
</dbReference>
<dbReference type="PANTHER" id="PTHR47466">
    <property type="match status" value="1"/>
</dbReference>
<evidence type="ECO:0000313" key="11">
    <source>
        <dbReference type="EMBL" id="USW53513.1"/>
    </source>
</evidence>
<feature type="domain" description="Peptidase M43 pregnancy-associated plasma-A" evidence="10">
    <location>
        <begin position="172"/>
        <end position="259"/>
    </location>
</feature>
<evidence type="ECO:0000256" key="2">
    <source>
        <dbReference type="ARBA" id="ARBA00022670"/>
    </source>
</evidence>
<sequence length="269" mass="29555">MRFLFALSLTSVVTVLAQSRGRCIERPVPSVLKANVTTQIFDLGGARSQASNFTVDTYIHVITTSAKKNKYPRATIDKQMAALNKAYKPYKFQFTLKGLDYTTAYKKKLRKGTYRTLNIYLLSDLNGLLGIAEFPVAAPSAAQKVLDGVVAWAETVPGGKAKRKEGPYNLGYTAVHEAGHWLGLLHTFSQPQDGSQPSCDDKGDFVSDTPAQLTPTEGCPASKDTCPTKSGKDPINNYMDCSTNNCYTQFTAGQTTRMVYNYAQYRDGK</sequence>
<dbReference type="PANTHER" id="PTHR47466:SF1">
    <property type="entry name" value="METALLOPROTEASE MEP1 (AFU_ORTHOLOGUE AFUA_1G07730)-RELATED"/>
    <property type="match status" value="1"/>
</dbReference>
<dbReference type="EMBL" id="CP099422">
    <property type="protein sequence ID" value="USW53513.1"/>
    <property type="molecule type" value="Genomic_DNA"/>
</dbReference>
<evidence type="ECO:0000256" key="5">
    <source>
        <dbReference type="ARBA" id="ARBA00022801"/>
    </source>
</evidence>
<evidence type="ECO:0000256" key="6">
    <source>
        <dbReference type="ARBA" id="ARBA00022833"/>
    </source>
</evidence>